<proteinExistence type="predicted"/>
<reference evidence="2 3" key="2">
    <citation type="submission" date="2018-11" db="EMBL/GenBank/DDBJ databases">
        <authorList>
            <consortium name="Pathogen Informatics"/>
        </authorList>
    </citation>
    <scope>NUCLEOTIDE SEQUENCE [LARGE SCALE GENOMIC DNA]</scope>
</reference>
<feature type="compositionally biased region" description="Acidic residues" evidence="1">
    <location>
        <begin position="190"/>
        <end position="208"/>
    </location>
</feature>
<dbReference type="Proteomes" id="UP000267096">
    <property type="component" value="Unassembled WGS sequence"/>
</dbReference>
<evidence type="ECO:0000313" key="2">
    <source>
        <dbReference type="EMBL" id="VDK17855.1"/>
    </source>
</evidence>
<dbReference type="WBParaSite" id="ASIM_0000067401-mRNA-1">
    <property type="protein sequence ID" value="ASIM_0000067401-mRNA-1"/>
    <property type="gene ID" value="ASIM_0000067401"/>
</dbReference>
<gene>
    <name evidence="2" type="ORF">ASIM_LOCUS574</name>
</gene>
<feature type="region of interest" description="Disordered" evidence="1">
    <location>
        <begin position="133"/>
        <end position="244"/>
    </location>
</feature>
<protein>
    <submittedName>
        <fullName evidence="2 4">Uncharacterized protein</fullName>
    </submittedName>
</protein>
<reference evidence="4" key="1">
    <citation type="submission" date="2017-02" db="UniProtKB">
        <authorList>
            <consortium name="WormBaseParasite"/>
        </authorList>
    </citation>
    <scope>IDENTIFICATION</scope>
</reference>
<evidence type="ECO:0000313" key="3">
    <source>
        <dbReference type="Proteomes" id="UP000267096"/>
    </source>
</evidence>
<sequence>MFGGSRDKGIPDSNFCDEQPVLRYVIYRVTVKKVSFWILQMKRKRILPINTARRLLFMPMLMNRSIEKEYLRLNRMKLREIVEREIADDNNSSKNREKISATQLEVEDEGTKNNFEMGDFVKMMRDRLQLLEKKQVQKSGTRRTNATKRCAQPPKTKAKRRRKEATPESTSESGSDFISDVEMESSGSESESESEEEDGEVVCDESDLLDGSIESDSSDHDDEQREERFDSSADETSHPMHDKR</sequence>
<dbReference type="AlphaFoldDB" id="A0A0M3IZJ1"/>
<dbReference type="EMBL" id="UYRR01000408">
    <property type="protein sequence ID" value="VDK17855.1"/>
    <property type="molecule type" value="Genomic_DNA"/>
</dbReference>
<accession>A0A0M3IZJ1</accession>
<feature type="compositionally biased region" description="Basic and acidic residues" evidence="1">
    <location>
        <begin position="222"/>
        <end position="244"/>
    </location>
</feature>
<keyword evidence="3" id="KW-1185">Reference proteome</keyword>
<organism evidence="4">
    <name type="scientific">Anisakis simplex</name>
    <name type="common">Herring worm</name>
    <dbReference type="NCBI Taxonomy" id="6269"/>
    <lineage>
        <taxon>Eukaryota</taxon>
        <taxon>Metazoa</taxon>
        <taxon>Ecdysozoa</taxon>
        <taxon>Nematoda</taxon>
        <taxon>Chromadorea</taxon>
        <taxon>Rhabditida</taxon>
        <taxon>Spirurina</taxon>
        <taxon>Ascaridomorpha</taxon>
        <taxon>Ascaridoidea</taxon>
        <taxon>Anisakidae</taxon>
        <taxon>Anisakis</taxon>
        <taxon>Anisakis simplex complex</taxon>
    </lineage>
</organism>
<evidence type="ECO:0000256" key="1">
    <source>
        <dbReference type="SAM" id="MobiDB-lite"/>
    </source>
</evidence>
<evidence type="ECO:0000313" key="4">
    <source>
        <dbReference type="WBParaSite" id="ASIM_0000067401-mRNA-1"/>
    </source>
</evidence>
<name>A0A0M3IZJ1_ANISI</name>